<sequence length="470" mass="49500">MFDVELKQRTVLNGKLLRIWGTKMLSRLVSSRSYSAAAKVASSSRSSSFVAPTEEKVSRLSNGITVGSIDNQGPVSQYVIAYRAGCRYEAADEAGLVHHLRHAIGIDSNNYLGVKLLWQNGSIGGTLNATSDRDLLFVHISALRNHSPIALSLLGEFAQPAMKPWDLEDVSHSMKIAAKAVDPFDITIEHLHKAAYRNGPLGNSNITPDFRAGKFCPKKLAKFAKSRLVAGEAAIVGINVDHSLLVQFANEQNSIPEGKGTTAPASPYYGGDTRVASSSQLAHVAIAGAGNGLNDAKGVAVQHVLAAAIGHGPATKYSPHHGHGVVTSSVLKSANQNPVGIAPLNITHSDSGLVGVYIVADGARVEPYIRAAVDGLKQLASQGASGDALEIAKKTAELNILIRGENPATLATDRAAQLLASGSSQTPVELAQEVRNVSNDEIKKAAQKLMSKLSVGAFGNVAHVPYADQL</sequence>
<dbReference type="Proteomes" id="UP000887580">
    <property type="component" value="Unplaced"/>
</dbReference>
<accession>A0AC35GXM0</accession>
<evidence type="ECO:0000313" key="2">
    <source>
        <dbReference type="WBParaSite" id="PS1159_v2.g9873.t1"/>
    </source>
</evidence>
<proteinExistence type="predicted"/>
<name>A0AC35GXM0_9BILA</name>
<protein>
    <submittedName>
        <fullName evidence="2">Uncharacterized protein</fullName>
    </submittedName>
</protein>
<reference evidence="2" key="1">
    <citation type="submission" date="2022-11" db="UniProtKB">
        <authorList>
            <consortium name="WormBaseParasite"/>
        </authorList>
    </citation>
    <scope>IDENTIFICATION</scope>
</reference>
<organism evidence="1 2">
    <name type="scientific">Panagrolaimus sp. PS1159</name>
    <dbReference type="NCBI Taxonomy" id="55785"/>
    <lineage>
        <taxon>Eukaryota</taxon>
        <taxon>Metazoa</taxon>
        <taxon>Ecdysozoa</taxon>
        <taxon>Nematoda</taxon>
        <taxon>Chromadorea</taxon>
        <taxon>Rhabditida</taxon>
        <taxon>Tylenchina</taxon>
        <taxon>Panagrolaimomorpha</taxon>
        <taxon>Panagrolaimoidea</taxon>
        <taxon>Panagrolaimidae</taxon>
        <taxon>Panagrolaimus</taxon>
    </lineage>
</organism>
<evidence type="ECO:0000313" key="1">
    <source>
        <dbReference type="Proteomes" id="UP000887580"/>
    </source>
</evidence>
<dbReference type="WBParaSite" id="PS1159_v2.g9873.t1">
    <property type="protein sequence ID" value="PS1159_v2.g9873.t1"/>
    <property type="gene ID" value="PS1159_v2.g9873"/>
</dbReference>